<dbReference type="EMBL" id="JAPFFK010000016">
    <property type="protein sequence ID" value="KAJ6706705.1"/>
    <property type="molecule type" value="Genomic_DNA"/>
</dbReference>
<dbReference type="Proteomes" id="UP001151532">
    <property type="component" value="Chromosome 3"/>
</dbReference>
<comment type="caution">
    <text evidence="1">The sequence shown here is derived from an EMBL/GenBank/DDBJ whole genome shotgun (WGS) entry which is preliminary data.</text>
</comment>
<accession>A0A9Q0QHC9</accession>
<sequence length="40" mass="4365">MSNSLHKSSPGSQINCKFLMSQSKLHDGEIDDTLLPGNSF</sequence>
<proteinExistence type="predicted"/>
<reference evidence="1" key="1">
    <citation type="submission" date="2022-11" db="EMBL/GenBank/DDBJ databases">
        <authorList>
            <person name="Hyden B.L."/>
            <person name="Feng K."/>
            <person name="Yates T."/>
            <person name="Jawdy S."/>
            <person name="Smart L.B."/>
            <person name="Muchero W."/>
        </authorList>
    </citation>
    <scope>NUCLEOTIDE SEQUENCE</scope>
    <source>
        <tissue evidence="1">Shoot tip</tissue>
    </source>
</reference>
<reference evidence="1" key="2">
    <citation type="journal article" date="2023" name="Int. J. Mol. Sci.">
        <title>De Novo Assembly and Annotation of 11 Diverse Shrub Willow (Salix) Genomes Reveals Novel Gene Organization in Sex-Linked Regions.</title>
        <authorList>
            <person name="Hyden B."/>
            <person name="Feng K."/>
            <person name="Yates T.B."/>
            <person name="Jawdy S."/>
            <person name="Cereghino C."/>
            <person name="Smart L.B."/>
            <person name="Muchero W."/>
        </authorList>
    </citation>
    <scope>NUCLEOTIDE SEQUENCE</scope>
    <source>
        <tissue evidence="1">Shoot tip</tissue>
    </source>
</reference>
<protein>
    <submittedName>
        <fullName evidence="1">Uncharacterized protein</fullName>
    </submittedName>
</protein>
<evidence type="ECO:0000313" key="2">
    <source>
        <dbReference type="Proteomes" id="UP001151532"/>
    </source>
</evidence>
<name>A0A9Q0QHC9_SALPP</name>
<keyword evidence="2" id="KW-1185">Reference proteome</keyword>
<dbReference type="AlphaFoldDB" id="A0A9Q0QHC9"/>
<organism evidence="1 2">
    <name type="scientific">Salix purpurea</name>
    <name type="common">Purple osier willow</name>
    <dbReference type="NCBI Taxonomy" id="77065"/>
    <lineage>
        <taxon>Eukaryota</taxon>
        <taxon>Viridiplantae</taxon>
        <taxon>Streptophyta</taxon>
        <taxon>Embryophyta</taxon>
        <taxon>Tracheophyta</taxon>
        <taxon>Spermatophyta</taxon>
        <taxon>Magnoliopsida</taxon>
        <taxon>eudicotyledons</taxon>
        <taxon>Gunneridae</taxon>
        <taxon>Pentapetalae</taxon>
        <taxon>rosids</taxon>
        <taxon>fabids</taxon>
        <taxon>Malpighiales</taxon>
        <taxon>Salicaceae</taxon>
        <taxon>Saliceae</taxon>
        <taxon>Salix</taxon>
    </lineage>
</organism>
<gene>
    <name evidence="1" type="ORF">OIU79_011186</name>
</gene>
<evidence type="ECO:0000313" key="1">
    <source>
        <dbReference type="EMBL" id="KAJ6706705.1"/>
    </source>
</evidence>